<dbReference type="RefSeq" id="WP_237028393.1">
    <property type="nucleotide sequence ID" value="NZ_CP015124.1"/>
</dbReference>
<evidence type="ECO:0000313" key="5">
    <source>
        <dbReference type="Proteomes" id="UP001218364"/>
    </source>
</evidence>
<organism evidence="2 4">
    <name type="scientific">Phaeobacter gallaeciensis</name>
    <dbReference type="NCBI Taxonomy" id="60890"/>
    <lineage>
        <taxon>Bacteria</taxon>
        <taxon>Pseudomonadati</taxon>
        <taxon>Pseudomonadota</taxon>
        <taxon>Alphaproteobacteria</taxon>
        <taxon>Rhodobacterales</taxon>
        <taxon>Roseobacteraceae</taxon>
        <taxon>Phaeobacter</taxon>
    </lineage>
</organism>
<dbReference type="Proteomes" id="UP000092565">
    <property type="component" value="Chromosome"/>
</dbReference>
<evidence type="ECO:0000313" key="2">
    <source>
        <dbReference type="EMBL" id="ANP38352.1"/>
    </source>
</evidence>
<evidence type="ECO:0000313" key="4">
    <source>
        <dbReference type="Proteomes" id="UP000092565"/>
    </source>
</evidence>
<keyword evidence="4" id="KW-1185">Reference proteome</keyword>
<dbReference type="EMBL" id="CP015124">
    <property type="protein sequence ID" value="ANP38352.1"/>
    <property type="molecule type" value="Genomic_DNA"/>
</dbReference>
<keyword evidence="1" id="KW-0812">Transmembrane</keyword>
<sequence>MAQEPGQGPAIERNAHRILALLTLGPILLWALAFGAVLFLSTVLGCSINEGFAAPCLLLGRDISDTAYALGLFAAWGPLVFAPFVMGAGLSWAILALIGALRKRKS</sequence>
<dbReference type="AlphaFoldDB" id="A0A1B0ZVZ7"/>
<reference evidence="3 5" key="2">
    <citation type="submission" date="2023-02" db="EMBL/GenBank/DDBJ databases">
        <title>Population genomics of bacteria associated with diatom.</title>
        <authorList>
            <person name="Xie J."/>
            <person name="Wang H."/>
        </authorList>
    </citation>
    <scope>NUCLEOTIDE SEQUENCE [LARGE SCALE GENOMIC DNA]</scope>
    <source>
        <strain evidence="3 5">PT47_8</strain>
    </source>
</reference>
<keyword evidence="1" id="KW-1133">Transmembrane helix</keyword>
<protein>
    <submittedName>
        <fullName evidence="2">Uncharacterized protein</fullName>
    </submittedName>
</protein>
<reference evidence="2 4" key="1">
    <citation type="submission" date="2016-04" db="EMBL/GenBank/DDBJ databases">
        <authorList>
            <person name="Evans L.H."/>
            <person name="Alamgir A."/>
            <person name="Owens N."/>
            <person name="Weber N.D."/>
            <person name="Virtaneva K."/>
            <person name="Barbian K."/>
            <person name="Babar A."/>
            <person name="Rosenke K."/>
        </authorList>
    </citation>
    <scope>NUCLEOTIDE SEQUENCE [LARGE SCALE GENOMIC DNA]</scope>
    <source>
        <strain evidence="2 4">JL2886</strain>
    </source>
</reference>
<gene>
    <name evidence="2" type="ORF">JL2886_03476</name>
    <name evidence="3" type="ORF">PXK24_11275</name>
</gene>
<accession>A0A1B0ZVZ7</accession>
<evidence type="ECO:0000313" key="3">
    <source>
        <dbReference type="EMBL" id="MDE4166276.1"/>
    </source>
</evidence>
<keyword evidence="1" id="KW-0472">Membrane</keyword>
<feature type="transmembrane region" description="Helical" evidence="1">
    <location>
        <begin position="80"/>
        <end position="101"/>
    </location>
</feature>
<dbReference type="Proteomes" id="UP001218364">
    <property type="component" value="Unassembled WGS sequence"/>
</dbReference>
<feature type="transmembrane region" description="Helical" evidence="1">
    <location>
        <begin position="18"/>
        <end position="40"/>
    </location>
</feature>
<name>A0A1B0ZVZ7_9RHOB</name>
<dbReference type="EMBL" id="JARCJK010000005">
    <property type="protein sequence ID" value="MDE4166276.1"/>
    <property type="molecule type" value="Genomic_DNA"/>
</dbReference>
<proteinExistence type="predicted"/>
<evidence type="ECO:0000256" key="1">
    <source>
        <dbReference type="SAM" id="Phobius"/>
    </source>
</evidence>